<sequence length="353" mass="39120">MGVEATRGSSPRRTGAPDEEPRDYGTISAYLPRLLGGPVVISARDLAERTGTTLERVADYWSSMGFRRPDPDAPTFTERDLEVYRSWNELVDSGAIDLATSRSLLRANSHLADRLSLWQFEALVEDAVRRFELDDTTARIYVLDHMRERVGAFEQMFVHSWRRQMESLLARLDKEVSQRGRQVSKDRFPLNRSLGFVDMVSYTSSSEILGGAVVELIERFEDESRQAITEAGGRVVKTIGDAVLYIADDLATGLQVVTSLIERLNADDRILPVRASFVRGDVFSRSGDVFGPTVNLASRLVDIAPVGRILTDPATAAAVAAGKGGEGYRLEEFPMAELRGFGQVSPYLLTARE</sequence>
<name>A0A923E1I7_9ACTO</name>
<evidence type="ECO:0000313" key="3">
    <source>
        <dbReference type="EMBL" id="MBB6334243.1"/>
    </source>
</evidence>
<evidence type="ECO:0000256" key="1">
    <source>
        <dbReference type="SAM" id="MobiDB-lite"/>
    </source>
</evidence>
<protein>
    <submittedName>
        <fullName evidence="3">Adenylate cyclase</fullName>
        <ecNumber evidence="3">4.6.1.1</ecNumber>
    </submittedName>
</protein>
<feature type="region of interest" description="Disordered" evidence="1">
    <location>
        <begin position="1"/>
        <end position="24"/>
    </location>
</feature>
<keyword evidence="3" id="KW-0456">Lyase</keyword>
<dbReference type="GO" id="GO:0009190">
    <property type="term" value="P:cyclic nucleotide biosynthetic process"/>
    <property type="evidence" value="ECO:0007669"/>
    <property type="project" value="InterPro"/>
</dbReference>
<reference evidence="3" key="1">
    <citation type="submission" date="2020-08" db="EMBL/GenBank/DDBJ databases">
        <title>Sequencing the genomes of 1000 actinobacteria strains.</title>
        <authorList>
            <person name="Klenk H.-P."/>
        </authorList>
    </citation>
    <scope>NUCLEOTIDE SEQUENCE</scope>
    <source>
        <strain evidence="3">DSM 10695</strain>
    </source>
</reference>
<dbReference type="Gene3D" id="3.30.70.1230">
    <property type="entry name" value="Nucleotide cyclase"/>
    <property type="match status" value="1"/>
</dbReference>
<dbReference type="GO" id="GO:0004016">
    <property type="term" value="F:adenylate cyclase activity"/>
    <property type="evidence" value="ECO:0007669"/>
    <property type="project" value="UniProtKB-EC"/>
</dbReference>
<dbReference type="AlphaFoldDB" id="A0A923E1I7"/>
<dbReference type="EMBL" id="JACHMK010000001">
    <property type="protein sequence ID" value="MBB6334243.1"/>
    <property type="molecule type" value="Genomic_DNA"/>
</dbReference>
<gene>
    <name evidence="3" type="ORF">HD592_000808</name>
</gene>
<dbReference type="EC" id="4.6.1.1" evidence="3"/>
<dbReference type="Proteomes" id="UP000617426">
    <property type="component" value="Unassembled WGS sequence"/>
</dbReference>
<evidence type="ECO:0000313" key="4">
    <source>
        <dbReference type="Proteomes" id="UP000617426"/>
    </source>
</evidence>
<dbReference type="CDD" id="cd07302">
    <property type="entry name" value="CHD"/>
    <property type="match status" value="1"/>
</dbReference>
<dbReference type="RefSeq" id="WP_184452081.1">
    <property type="nucleotide sequence ID" value="NZ_JACHMK010000001.1"/>
</dbReference>
<comment type="caution">
    <text evidence="3">The sequence shown here is derived from an EMBL/GenBank/DDBJ whole genome shotgun (WGS) entry which is preliminary data.</text>
</comment>
<dbReference type="SUPFAM" id="SSF55073">
    <property type="entry name" value="Nucleotide cyclase"/>
    <property type="match status" value="1"/>
</dbReference>
<feature type="domain" description="Guanylate cyclase" evidence="2">
    <location>
        <begin position="193"/>
        <end position="301"/>
    </location>
</feature>
<evidence type="ECO:0000259" key="2">
    <source>
        <dbReference type="PROSITE" id="PS50125"/>
    </source>
</evidence>
<keyword evidence="4" id="KW-1185">Reference proteome</keyword>
<dbReference type="PROSITE" id="PS50125">
    <property type="entry name" value="GUANYLATE_CYCLASE_2"/>
    <property type="match status" value="1"/>
</dbReference>
<organism evidence="3 4">
    <name type="scientific">Schaalia hyovaginalis</name>
    <dbReference type="NCBI Taxonomy" id="29316"/>
    <lineage>
        <taxon>Bacteria</taxon>
        <taxon>Bacillati</taxon>
        <taxon>Actinomycetota</taxon>
        <taxon>Actinomycetes</taxon>
        <taxon>Actinomycetales</taxon>
        <taxon>Actinomycetaceae</taxon>
        <taxon>Schaalia</taxon>
    </lineage>
</organism>
<proteinExistence type="predicted"/>
<dbReference type="InterPro" id="IPR001054">
    <property type="entry name" value="A/G_cyclase"/>
</dbReference>
<dbReference type="GO" id="GO:0035556">
    <property type="term" value="P:intracellular signal transduction"/>
    <property type="evidence" value="ECO:0007669"/>
    <property type="project" value="InterPro"/>
</dbReference>
<dbReference type="InterPro" id="IPR029787">
    <property type="entry name" value="Nucleotide_cyclase"/>
</dbReference>
<accession>A0A923E1I7</accession>